<proteinExistence type="predicted"/>
<comment type="caution">
    <text evidence="3">The sequence shown here is derived from an EMBL/GenBank/DDBJ whole genome shotgun (WGS) entry which is preliminary data.</text>
</comment>
<dbReference type="Proteomes" id="UP001519332">
    <property type="component" value="Unassembled WGS sequence"/>
</dbReference>
<accession>A0ABS4TIP2</accession>
<evidence type="ECO:0000313" key="3">
    <source>
        <dbReference type="EMBL" id="MBP2324295.1"/>
    </source>
</evidence>
<keyword evidence="4" id="KW-1185">Reference proteome</keyword>
<dbReference type="InterPro" id="IPR030678">
    <property type="entry name" value="Peptide/Ni-bd"/>
</dbReference>
<dbReference type="Gene3D" id="3.40.190.10">
    <property type="entry name" value="Periplasmic binding protein-like II"/>
    <property type="match status" value="1"/>
</dbReference>
<dbReference type="RefSeq" id="WP_245378363.1">
    <property type="nucleotide sequence ID" value="NZ_JAGINW010000001.1"/>
</dbReference>
<dbReference type="SUPFAM" id="SSF53850">
    <property type="entry name" value="Periplasmic binding protein-like II"/>
    <property type="match status" value="1"/>
</dbReference>
<reference evidence="3 4" key="1">
    <citation type="submission" date="2021-03" db="EMBL/GenBank/DDBJ databases">
        <title>Sequencing the genomes of 1000 actinobacteria strains.</title>
        <authorList>
            <person name="Klenk H.-P."/>
        </authorList>
    </citation>
    <scope>NUCLEOTIDE SEQUENCE [LARGE SCALE GENOMIC DNA]</scope>
    <source>
        <strain evidence="3 4">DSM 46670</strain>
    </source>
</reference>
<dbReference type="EMBL" id="JAGINW010000001">
    <property type="protein sequence ID" value="MBP2324295.1"/>
    <property type="molecule type" value="Genomic_DNA"/>
</dbReference>
<dbReference type="Gene3D" id="3.10.105.10">
    <property type="entry name" value="Dipeptide-binding Protein, Domain 3"/>
    <property type="match status" value="1"/>
</dbReference>
<sequence length="557" mass="60896">MRAKRTAALALAGILSMASLVACSSSNPGAANTKSASNGVLNVGMPNGPQTENNNPFLNTSASRSLGYARVIYEPLVMYNEVKAGDNTAPWLAAKWEWSDNYRKIVFTIRDNVKWSDGKALTADDVAYTFQLLRDNPGLNTDSVKYKDIAASGNQVTLGFEASQFVNQKKILEQFVVPKHQWSTFSAPTTETVKNPIGSGPFTLKTFTPQTVTLTAREGYWQDAPAIKEMRYTSYTDNQAQTTALATGAAEWSFVFIPNYQAVYTSKDPQHYKLWFPPVLGIHGLWFNTKVAPWDNKFLRRAVNMVVNRDDIFLQGEAGYFYPKVDNITGIPTPAGEPFIAPEYKDKKATMDVAGAKQLLTGNGFTYAGNVLNDPTGKPVKITLTVPSGWSDYVTDLEIIKDNLKDIGIEATVDKANQDAWAKALDTGDFQGALHWTNNGNTPYDIYQSIMDGALFKPVGTGGINGNFGRYENPAATAALSEYANAPDDAARTKAMNELQKIFVEDMPAVITSAANAGGEYSTKNWTGWPDGQNQYAPAQPTLENALDIVMRLKPAS</sequence>
<name>A0ABS4TIP2_9PSEU</name>
<evidence type="ECO:0000313" key="4">
    <source>
        <dbReference type="Proteomes" id="UP001519332"/>
    </source>
</evidence>
<keyword evidence="1" id="KW-0732">Signal</keyword>
<dbReference type="InterPro" id="IPR000914">
    <property type="entry name" value="SBP_5_dom"/>
</dbReference>
<gene>
    <name evidence="3" type="ORF">JOF56_004680</name>
</gene>
<dbReference type="PIRSF" id="PIRSF002741">
    <property type="entry name" value="MppA"/>
    <property type="match status" value="1"/>
</dbReference>
<dbReference type="PROSITE" id="PS51257">
    <property type="entry name" value="PROKAR_LIPOPROTEIN"/>
    <property type="match status" value="1"/>
</dbReference>
<evidence type="ECO:0000259" key="2">
    <source>
        <dbReference type="Pfam" id="PF00496"/>
    </source>
</evidence>
<dbReference type="PANTHER" id="PTHR30290">
    <property type="entry name" value="PERIPLASMIC BINDING COMPONENT OF ABC TRANSPORTER"/>
    <property type="match status" value="1"/>
</dbReference>
<feature type="domain" description="Solute-binding protein family 5" evidence="2">
    <location>
        <begin position="89"/>
        <end position="447"/>
    </location>
</feature>
<dbReference type="Gene3D" id="3.90.76.10">
    <property type="entry name" value="Dipeptide-binding Protein, Domain 1"/>
    <property type="match status" value="1"/>
</dbReference>
<dbReference type="InterPro" id="IPR039424">
    <property type="entry name" value="SBP_5"/>
</dbReference>
<organism evidence="3 4">
    <name type="scientific">Kibdelosporangium banguiense</name>
    <dbReference type="NCBI Taxonomy" id="1365924"/>
    <lineage>
        <taxon>Bacteria</taxon>
        <taxon>Bacillati</taxon>
        <taxon>Actinomycetota</taxon>
        <taxon>Actinomycetes</taxon>
        <taxon>Pseudonocardiales</taxon>
        <taxon>Pseudonocardiaceae</taxon>
        <taxon>Kibdelosporangium</taxon>
    </lineage>
</organism>
<feature type="signal peptide" evidence="1">
    <location>
        <begin position="1"/>
        <end position="30"/>
    </location>
</feature>
<protein>
    <submittedName>
        <fullName evidence="3">Peptide/nickel transport system substrate-binding protein</fullName>
    </submittedName>
</protein>
<feature type="chain" id="PRO_5046699955" evidence="1">
    <location>
        <begin position="31"/>
        <end position="557"/>
    </location>
</feature>
<dbReference type="PANTHER" id="PTHR30290:SF82">
    <property type="entry name" value="ABC-TYPE DIPEPTIDE_OLIGOPEPTIDE TRANSPORT SYSTEM, PERIPLASMIC COMPONENT"/>
    <property type="match status" value="1"/>
</dbReference>
<dbReference type="Pfam" id="PF00496">
    <property type="entry name" value="SBP_bac_5"/>
    <property type="match status" value="1"/>
</dbReference>
<dbReference type="CDD" id="cd08509">
    <property type="entry name" value="PBP2_TmCBP_oligosaccharides_like"/>
    <property type="match status" value="1"/>
</dbReference>
<evidence type="ECO:0000256" key="1">
    <source>
        <dbReference type="SAM" id="SignalP"/>
    </source>
</evidence>